<sequence>MTNLSRSLIIGSSVLALAACGPESIGSPGSNGDINIGDIITNPTPAPTPAPTPTGSVAAADCPTLPGTSDVLVDSGTISGPEGEWRVCTLPSLFSASTTLPYQAGTLYRMSGRVDVGVDDGPTVDNSDNVTGTLVELIIEPGVILYGEANFSGASYMVVNRGSKIFADGTAARPIIWTGEDDITGNATSTTSGLWGGLVLLGRAPVADCFAGGINQTDQTKCEMRVEGIANNIPFFGGDTPTDSSGSVTYNQIRYSGYTLDLGGELQSLTLGGVGSGTNLDYIQSYNSSDDGTEFFGGHVNMKHFVAVGAEDDSIDVDSGVQANLQHVVVVQRDNVGDRALESDSPPDDKGTGTTIPNALPRSKTTISNFSFWATGTNDAAESRGASDITLANGVIYKPSSANGVCVDDNDNIGGGRGAEQILYSVLLDCATNSDTDEAIAAGSGNTEGTNTLSDKYINGATEQTYTPVYDVSSLSSFFDTGLTYIGAVPTPAAGVTPWTRGWTCDSTTVSFGSGLSCQALPVYN</sequence>
<dbReference type="EMBL" id="JBDLBR010000003">
    <property type="protein sequence ID" value="MEN7537821.1"/>
    <property type="molecule type" value="Genomic_DNA"/>
</dbReference>
<dbReference type="PANTHER" id="PTHR41339">
    <property type="entry name" value="LIPL48"/>
    <property type="match status" value="1"/>
</dbReference>
<organism evidence="3 4">
    <name type="scientific">Aurantiacibacter flavus</name>
    <dbReference type="NCBI Taxonomy" id="3145232"/>
    <lineage>
        <taxon>Bacteria</taxon>
        <taxon>Pseudomonadati</taxon>
        <taxon>Pseudomonadota</taxon>
        <taxon>Alphaproteobacteria</taxon>
        <taxon>Sphingomonadales</taxon>
        <taxon>Erythrobacteraceae</taxon>
        <taxon>Aurantiacibacter</taxon>
    </lineage>
</organism>
<gene>
    <name evidence="3" type="ORF">ABDJ38_11610</name>
</gene>
<keyword evidence="2" id="KW-0732">Signal</keyword>
<feature type="signal peptide" evidence="2">
    <location>
        <begin position="1"/>
        <end position="18"/>
    </location>
</feature>
<evidence type="ECO:0008006" key="5">
    <source>
        <dbReference type="Google" id="ProtNLM"/>
    </source>
</evidence>
<feature type="region of interest" description="Disordered" evidence="1">
    <location>
        <begin position="29"/>
        <end position="56"/>
    </location>
</feature>
<reference evidence="3 4" key="1">
    <citation type="submission" date="2024-05" db="EMBL/GenBank/DDBJ databases">
        <authorList>
            <person name="Park S."/>
        </authorList>
    </citation>
    <scope>NUCLEOTIDE SEQUENCE [LARGE SCALE GENOMIC DNA]</scope>
    <source>
        <strain evidence="3 4">DGU5</strain>
    </source>
</reference>
<evidence type="ECO:0000313" key="3">
    <source>
        <dbReference type="EMBL" id="MEN7537821.1"/>
    </source>
</evidence>
<protein>
    <recommendedName>
        <fullName evidence="5">Lipoprotein</fullName>
    </recommendedName>
</protein>
<feature type="compositionally biased region" description="Polar residues" evidence="1">
    <location>
        <begin position="352"/>
        <end position="362"/>
    </location>
</feature>
<accession>A0ABV0CYW9</accession>
<evidence type="ECO:0000313" key="4">
    <source>
        <dbReference type="Proteomes" id="UP001484535"/>
    </source>
</evidence>
<proteinExistence type="predicted"/>
<feature type="compositionally biased region" description="Basic and acidic residues" evidence="1">
    <location>
        <begin position="336"/>
        <end position="351"/>
    </location>
</feature>
<keyword evidence="4" id="KW-1185">Reference proteome</keyword>
<dbReference type="PROSITE" id="PS51257">
    <property type="entry name" value="PROKAR_LIPOPROTEIN"/>
    <property type="match status" value="1"/>
</dbReference>
<comment type="caution">
    <text evidence="3">The sequence shown here is derived from an EMBL/GenBank/DDBJ whole genome shotgun (WGS) entry which is preliminary data.</text>
</comment>
<dbReference type="PANTHER" id="PTHR41339:SF1">
    <property type="entry name" value="SECRETED PROTEIN"/>
    <property type="match status" value="1"/>
</dbReference>
<feature type="chain" id="PRO_5046199142" description="Lipoprotein" evidence="2">
    <location>
        <begin position="19"/>
        <end position="525"/>
    </location>
</feature>
<dbReference type="RefSeq" id="WP_346785262.1">
    <property type="nucleotide sequence ID" value="NZ_JBDLBR010000003.1"/>
</dbReference>
<evidence type="ECO:0000256" key="2">
    <source>
        <dbReference type="SAM" id="SignalP"/>
    </source>
</evidence>
<dbReference type="Proteomes" id="UP001484535">
    <property type="component" value="Unassembled WGS sequence"/>
</dbReference>
<evidence type="ECO:0000256" key="1">
    <source>
        <dbReference type="SAM" id="MobiDB-lite"/>
    </source>
</evidence>
<feature type="compositionally biased region" description="Low complexity" evidence="1">
    <location>
        <begin position="32"/>
        <end position="43"/>
    </location>
</feature>
<name>A0ABV0CYW9_9SPHN</name>
<feature type="region of interest" description="Disordered" evidence="1">
    <location>
        <begin position="336"/>
        <end position="362"/>
    </location>
</feature>